<evidence type="ECO:0000259" key="10">
    <source>
        <dbReference type="PROSITE" id="PS50868"/>
    </source>
</evidence>
<evidence type="ECO:0000256" key="7">
    <source>
        <dbReference type="ARBA" id="ARBA00022833"/>
    </source>
</evidence>
<gene>
    <name evidence="11" type="ORF">GCK72_008788</name>
</gene>
<dbReference type="InterPro" id="IPR001214">
    <property type="entry name" value="SET_dom"/>
</dbReference>
<evidence type="ECO:0000313" key="12">
    <source>
        <dbReference type="Proteomes" id="UP000483820"/>
    </source>
</evidence>
<dbReference type="Pfam" id="PF00856">
    <property type="entry name" value="SET"/>
    <property type="match status" value="1"/>
</dbReference>
<evidence type="ECO:0000256" key="3">
    <source>
        <dbReference type="ARBA" id="ARBA00022603"/>
    </source>
</evidence>
<feature type="compositionally biased region" description="Polar residues" evidence="8">
    <location>
        <begin position="159"/>
        <end position="189"/>
    </location>
</feature>
<dbReference type="GO" id="GO:0032259">
    <property type="term" value="P:methylation"/>
    <property type="evidence" value="ECO:0007669"/>
    <property type="project" value="UniProtKB-KW"/>
</dbReference>
<dbReference type="GO" id="GO:0046872">
    <property type="term" value="F:metal ion binding"/>
    <property type="evidence" value="ECO:0007669"/>
    <property type="project" value="UniProtKB-KW"/>
</dbReference>
<dbReference type="EMBL" id="WUAV01000003">
    <property type="protein sequence ID" value="KAF1760539.1"/>
    <property type="molecule type" value="Genomic_DNA"/>
</dbReference>
<evidence type="ECO:0000256" key="8">
    <source>
        <dbReference type="SAM" id="MobiDB-lite"/>
    </source>
</evidence>
<proteinExistence type="predicted"/>
<organism evidence="11 12">
    <name type="scientific">Caenorhabditis remanei</name>
    <name type="common">Caenorhabditis vulgaris</name>
    <dbReference type="NCBI Taxonomy" id="31234"/>
    <lineage>
        <taxon>Eukaryota</taxon>
        <taxon>Metazoa</taxon>
        <taxon>Ecdysozoa</taxon>
        <taxon>Nematoda</taxon>
        <taxon>Chromadorea</taxon>
        <taxon>Rhabditida</taxon>
        <taxon>Rhabditina</taxon>
        <taxon>Rhabditomorpha</taxon>
        <taxon>Rhabditoidea</taxon>
        <taxon>Rhabditidae</taxon>
        <taxon>Peloderinae</taxon>
        <taxon>Caenorhabditis</taxon>
    </lineage>
</organism>
<feature type="region of interest" description="Disordered" evidence="8">
    <location>
        <begin position="82"/>
        <end position="382"/>
    </location>
</feature>
<name>A0A6A5H0L5_CAERE</name>
<dbReference type="PANTHER" id="PTHR46223:SF3">
    <property type="entry name" value="HISTONE-LYSINE N-METHYLTRANSFERASE SET-23"/>
    <property type="match status" value="1"/>
</dbReference>
<dbReference type="PROSITE" id="PS50868">
    <property type="entry name" value="POST_SET"/>
    <property type="match status" value="1"/>
</dbReference>
<keyword evidence="7" id="KW-0862">Zinc</keyword>
<evidence type="ECO:0000256" key="5">
    <source>
        <dbReference type="ARBA" id="ARBA00022691"/>
    </source>
</evidence>
<keyword evidence="5" id="KW-0949">S-adenosyl-L-methionine</keyword>
<sequence>MSAYDITQYKTPSELAELVMNGSDSGSDSDVEVIAVINKKADNNVAPERRKSVPSEDTSEKEIKREEEEVIEELRRRTINVALEEEVKENRNSSQTNVKSPLKMAPTTTSPRTPSKDNKSHRERSHRSGATPTNSAPSSKKRPALSSSSGKSSPRDKPNTPSNQSILRFFTPTTTPKQNGTPSKTPRTDSNTLTSPRRPTSTRTSSSILTATVSPRDHNRDIAQANVKSPRSRTVSFGCSTSENATSSGPSTTPHGAAKRVRPLSESSPPNGPSTSSGIPPKRRSENINRRDSLNIPVLRARQDLNLTASSSTPSTSTSTSSSSSTTNSNARRTRTEGVSRRSTDRAVPPPTSTQQSRQTDPRRGSILKRKATETSESQQTKVIKTIVEQTEPVAPPTISNDPDELRLIAYYSDEEPEDPITVEDTGRRHEKLLRVPVALITHPDLEETRYPPSRRGNKTNKTNKRRKKASEETTTVETSKNLSYRVNRRVKVIRKFVPRIPKSCFEALRARELGSSERKRPFTGIPSRKFDTRDNKQYGNGQKMNWDVQAVYQCEDDAEYSFVLYEGWTSTSMDRQKNSELLVTSKEMLELAVIRDTFLAAFKKRAEQKAREFVAKSAEKGEVVSFETALERFYNKWAPPRETWRPFWLHEDVTYFHTLHHKEHILGPIWYMDLINASAEKPPEYGYTAVNILTYEAYMHCKNSLASLPFEQLAEKIIGKNYVFLPASEGSCENLAGCKCTARFELLYGAHNPNNVYTTTKEILLQKDGTIDLTGYYFDLSRVIVECSDECGCSWRCPRRRLQQGQTKPVVVCREHGKGYGLRAAQSFKKGELVCEYTGNMFMLDPDEIHPIYTIPFRTEKIEERNAKQKKQVEEPRREEKKEPPRDASYEAALNVTGREMVICAKNNGNIARFVNHACDPNTAFFEVDSRRYIEDPLIPRVAIYAIKDIEIAEEINVAYWDPLLKYSKLSTLECDCGAEKCIKFLPTENTTID</sequence>
<dbReference type="SMART" id="SM00317">
    <property type="entry name" value="SET"/>
    <property type="match status" value="1"/>
</dbReference>
<keyword evidence="4" id="KW-0808">Transferase</keyword>
<feature type="domain" description="Post-SET" evidence="10">
    <location>
        <begin position="972"/>
        <end position="988"/>
    </location>
</feature>
<keyword evidence="3" id="KW-0489">Methyltransferase</keyword>
<dbReference type="GO" id="GO:0005694">
    <property type="term" value="C:chromosome"/>
    <property type="evidence" value="ECO:0007669"/>
    <property type="project" value="UniProtKB-SubCell"/>
</dbReference>
<dbReference type="RefSeq" id="XP_053586620.1">
    <property type="nucleotide sequence ID" value="XM_053727043.1"/>
</dbReference>
<feature type="region of interest" description="Disordered" evidence="8">
    <location>
        <begin position="865"/>
        <end position="889"/>
    </location>
</feature>
<evidence type="ECO:0000256" key="2">
    <source>
        <dbReference type="ARBA" id="ARBA00022454"/>
    </source>
</evidence>
<dbReference type="Gene3D" id="2.170.270.10">
    <property type="entry name" value="SET domain"/>
    <property type="match status" value="1"/>
</dbReference>
<feature type="compositionally biased region" description="Low complexity" evidence="8">
    <location>
        <begin position="190"/>
        <end position="210"/>
    </location>
</feature>
<feature type="compositionally biased region" description="Basic residues" evidence="8">
    <location>
        <begin position="456"/>
        <end position="469"/>
    </location>
</feature>
<dbReference type="InterPro" id="IPR003616">
    <property type="entry name" value="Post-SET_dom"/>
</dbReference>
<comment type="subcellular location">
    <subcellularLocation>
        <location evidence="1">Chromosome</location>
    </subcellularLocation>
</comment>
<accession>A0A6A5H0L5</accession>
<evidence type="ECO:0000313" key="11">
    <source>
        <dbReference type="EMBL" id="KAF1760539.1"/>
    </source>
</evidence>
<feature type="compositionally biased region" description="Low complexity" evidence="8">
    <location>
        <begin position="308"/>
        <end position="331"/>
    </location>
</feature>
<dbReference type="KEGG" id="crq:GCK72_008788"/>
<evidence type="ECO:0000256" key="6">
    <source>
        <dbReference type="ARBA" id="ARBA00022723"/>
    </source>
</evidence>
<evidence type="ECO:0000259" key="9">
    <source>
        <dbReference type="PROSITE" id="PS50280"/>
    </source>
</evidence>
<protein>
    <recommendedName>
        <fullName evidence="13">SET domain-containing protein</fullName>
    </recommendedName>
</protein>
<dbReference type="GO" id="GO:0008168">
    <property type="term" value="F:methyltransferase activity"/>
    <property type="evidence" value="ECO:0007669"/>
    <property type="project" value="UniProtKB-KW"/>
</dbReference>
<feature type="compositionally biased region" description="Basic and acidic residues" evidence="8">
    <location>
        <begin position="283"/>
        <end position="293"/>
    </location>
</feature>
<feature type="compositionally biased region" description="Basic and acidic residues" evidence="8">
    <location>
        <begin position="334"/>
        <end position="345"/>
    </location>
</feature>
<feature type="domain" description="SET" evidence="9">
    <location>
        <begin position="809"/>
        <end position="962"/>
    </location>
</feature>
<dbReference type="PROSITE" id="PS50280">
    <property type="entry name" value="SET"/>
    <property type="match status" value="1"/>
</dbReference>
<feature type="compositionally biased region" description="Low complexity" evidence="8">
    <location>
        <begin position="265"/>
        <end position="280"/>
    </location>
</feature>
<dbReference type="SUPFAM" id="SSF82199">
    <property type="entry name" value="SET domain"/>
    <property type="match status" value="1"/>
</dbReference>
<feature type="compositionally biased region" description="Polar residues" evidence="8">
    <location>
        <begin position="226"/>
        <end position="254"/>
    </location>
</feature>
<comment type="caution">
    <text evidence="11">The sequence shown here is derived from an EMBL/GenBank/DDBJ whole genome shotgun (WGS) entry which is preliminary data.</text>
</comment>
<evidence type="ECO:0000256" key="4">
    <source>
        <dbReference type="ARBA" id="ARBA00022679"/>
    </source>
</evidence>
<feature type="region of interest" description="Disordered" evidence="8">
    <location>
        <begin position="40"/>
        <end position="66"/>
    </location>
</feature>
<dbReference type="AlphaFoldDB" id="A0A6A5H0L5"/>
<evidence type="ECO:0008006" key="13">
    <source>
        <dbReference type="Google" id="ProtNLM"/>
    </source>
</evidence>
<dbReference type="GeneID" id="9806372"/>
<dbReference type="CTD" id="9806372"/>
<dbReference type="Proteomes" id="UP000483820">
    <property type="component" value="Chromosome III"/>
</dbReference>
<keyword evidence="6" id="KW-0479">Metal-binding</keyword>
<dbReference type="InterPro" id="IPR046341">
    <property type="entry name" value="SET_dom_sf"/>
</dbReference>
<reference evidence="11 12" key="1">
    <citation type="submission" date="2019-12" db="EMBL/GenBank/DDBJ databases">
        <title>Chromosome-level assembly of the Caenorhabditis remanei genome.</title>
        <authorList>
            <person name="Teterina A.A."/>
            <person name="Willis J.H."/>
            <person name="Phillips P.C."/>
        </authorList>
    </citation>
    <scope>NUCLEOTIDE SEQUENCE [LARGE SCALE GENOMIC DNA]</scope>
    <source>
        <strain evidence="11 12">PX506</strain>
        <tissue evidence="11">Whole organism</tissue>
    </source>
</reference>
<dbReference type="InterPro" id="IPR050973">
    <property type="entry name" value="H3K9_Histone-Lys_N-MTase"/>
</dbReference>
<feature type="region of interest" description="Disordered" evidence="8">
    <location>
        <begin position="444"/>
        <end position="478"/>
    </location>
</feature>
<dbReference type="PANTHER" id="PTHR46223">
    <property type="entry name" value="HISTONE-LYSINE N-METHYLTRANSFERASE SUV39H"/>
    <property type="match status" value="1"/>
</dbReference>
<evidence type="ECO:0000256" key="1">
    <source>
        <dbReference type="ARBA" id="ARBA00004286"/>
    </source>
</evidence>
<keyword evidence="2" id="KW-0158">Chromosome</keyword>